<evidence type="ECO:0000313" key="1">
    <source>
        <dbReference type="EMBL" id="SEO73156.1"/>
    </source>
</evidence>
<dbReference type="EMBL" id="FOEG01000002">
    <property type="protein sequence ID" value="SEO73156.1"/>
    <property type="molecule type" value="Genomic_DNA"/>
</dbReference>
<dbReference type="Proteomes" id="UP000199657">
    <property type="component" value="Unassembled WGS sequence"/>
</dbReference>
<dbReference type="RefSeq" id="WP_091641297.1">
    <property type="nucleotide sequence ID" value="NZ_FOEG01000002.1"/>
</dbReference>
<accession>A0A1H8S3P0</accession>
<keyword evidence="2" id="KW-1185">Reference proteome</keyword>
<name>A0A1H8S3P0_9GAMM</name>
<organism evidence="1 2">
    <name type="scientific">Aquisalimonas asiatica</name>
    <dbReference type="NCBI Taxonomy" id="406100"/>
    <lineage>
        <taxon>Bacteria</taxon>
        <taxon>Pseudomonadati</taxon>
        <taxon>Pseudomonadota</taxon>
        <taxon>Gammaproteobacteria</taxon>
        <taxon>Chromatiales</taxon>
        <taxon>Ectothiorhodospiraceae</taxon>
        <taxon>Aquisalimonas</taxon>
    </lineage>
</organism>
<dbReference type="AlphaFoldDB" id="A0A1H8S3P0"/>
<gene>
    <name evidence="1" type="ORF">SAMN04488052_102449</name>
</gene>
<protein>
    <submittedName>
        <fullName evidence="1">Uncharacterized protein</fullName>
    </submittedName>
</protein>
<evidence type="ECO:0000313" key="2">
    <source>
        <dbReference type="Proteomes" id="UP000199657"/>
    </source>
</evidence>
<dbReference type="OrthoDB" id="8586582at2"/>
<reference evidence="1 2" key="1">
    <citation type="submission" date="2016-10" db="EMBL/GenBank/DDBJ databases">
        <authorList>
            <person name="de Groot N.N."/>
        </authorList>
    </citation>
    <scope>NUCLEOTIDE SEQUENCE [LARGE SCALE GENOMIC DNA]</scope>
    <source>
        <strain evidence="1 2">CGMCC 1.6291</strain>
    </source>
</reference>
<sequence>MSAKPARTRPIPDQPLEYKTSFMQRTLDLVSRGYVQWVGGTVKVERLPRLRAKFAANYGTAADEAQRRRMRRHDVPREWLVIHAAKDADHAQWLLLAEPGHPMTVLESPADALLRDSRIQIPLKANQWADYELLRRDGAWTWCMTQERRQAWRERIHNAVRQPDPEQRRKDMRQLAWSLAHVPGFRGIRNDAKKFVDLARKDWKRVHRGPVPARLRYPGWVRRMRHE</sequence>
<proteinExistence type="predicted"/>